<comment type="caution">
    <text evidence="3">The sequence shown here is derived from an EMBL/GenBank/DDBJ whole genome shotgun (WGS) entry which is preliminary data.</text>
</comment>
<evidence type="ECO:0000256" key="1">
    <source>
        <dbReference type="SAM" id="MobiDB-lite"/>
    </source>
</evidence>
<name>W6NXN2_HAECO</name>
<feature type="chain" id="PRO_5004881376" evidence="2">
    <location>
        <begin position="20"/>
        <end position="80"/>
    </location>
</feature>
<dbReference type="EMBL" id="CAVP010060957">
    <property type="protein sequence ID" value="CDL96617.1"/>
    <property type="molecule type" value="Genomic_DNA"/>
</dbReference>
<feature type="region of interest" description="Disordered" evidence="1">
    <location>
        <begin position="23"/>
        <end position="46"/>
    </location>
</feature>
<accession>W6NXN2</accession>
<keyword evidence="2" id="KW-0732">Signal</keyword>
<dbReference type="AlphaFoldDB" id="W6NXN2"/>
<reference evidence="3" key="2">
    <citation type="submission" date="2013-05" db="EMBL/GenBank/DDBJ databases">
        <title>The genome and transcriptome of Haemonchus contortus: a key model parasite for drug and vaccine discovery.</title>
        <authorList>
            <person name="Laing R."/>
            <person name="Kikuchi T."/>
            <person name="Martinelli A."/>
            <person name="Tsai I.J."/>
            <person name="Beech R.N."/>
            <person name="Redman E."/>
            <person name="Holroyd N."/>
            <person name="Bartley D.J."/>
            <person name="Beasley H."/>
            <person name="Britton C."/>
            <person name="Curran D."/>
            <person name="Devaney E."/>
            <person name="Gilabert A."/>
            <person name="Jackson F."/>
            <person name="Hunt M."/>
            <person name="Johnston S."/>
            <person name="Kryukov I."/>
            <person name="Li K."/>
            <person name="Morrison A.A."/>
            <person name="Reid A.J."/>
            <person name="Sargison N."/>
            <person name="Saunders G."/>
            <person name="Wasmuth J.D."/>
            <person name="Wolstenholme A."/>
            <person name="Berriman M."/>
            <person name="Gilleard J.S."/>
            <person name="Cotton J.A."/>
        </authorList>
    </citation>
    <scope>NUCLEOTIDE SEQUENCE [LARGE SCALE GENOMIC DNA]</scope>
    <source>
        <strain evidence="3">ISE/inbred ISE</strain>
    </source>
</reference>
<proteinExistence type="predicted"/>
<organism evidence="3">
    <name type="scientific">Haemonchus contortus</name>
    <name type="common">Barber pole worm</name>
    <dbReference type="NCBI Taxonomy" id="6289"/>
    <lineage>
        <taxon>Eukaryota</taxon>
        <taxon>Metazoa</taxon>
        <taxon>Ecdysozoa</taxon>
        <taxon>Nematoda</taxon>
        <taxon>Chromadorea</taxon>
        <taxon>Rhabditida</taxon>
        <taxon>Rhabditina</taxon>
        <taxon>Rhabditomorpha</taxon>
        <taxon>Strongyloidea</taxon>
        <taxon>Trichostrongylidae</taxon>
        <taxon>Haemonchus</taxon>
    </lineage>
</organism>
<protein>
    <submittedName>
        <fullName evidence="3">Uncharacterized protein</fullName>
    </submittedName>
</protein>
<evidence type="ECO:0000256" key="2">
    <source>
        <dbReference type="SAM" id="SignalP"/>
    </source>
</evidence>
<feature type="signal peptide" evidence="2">
    <location>
        <begin position="1"/>
        <end position="19"/>
    </location>
</feature>
<sequence length="80" mass="8840">MKALLFAFLLFVSLSTVETKRGNDDEIAKYPSATTPGYMRKGSTHHQGSVIGEIIPTWPTVTTPRTRVNAWPTTTTPGYK</sequence>
<reference evidence="3" key="1">
    <citation type="submission" date="2013-03" db="EMBL/GenBank/DDBJ databases">
        <authorList>
            <person name="Aslett M."/>
        </authorList>
    </citation>
    <scope>NUCLEOTIDE SEQUENCE [LARGE SCALE GENOMIC DNA]</scope>
    <source>
        <strain evidence="3">ISE/inbred ISE</strain>
    </source>
</reference>
<gene>
    <name evidence="3" type="ORF">HCOI_01889100</name>
</gene>
<evidence type="ECO:0000313" key="3">
    <source>
        <dbReference type="EMBL" id="CDL96617.1"/>
    </source>
</evidence>